<dbReference type="InterPro" id="IPR000477">
    <property type="entry name" value="RT_dom"/>
</dbReference>
<sequence length="412" mass="47607">MDGSFGYNQIRMAPTDEELTAFRIPKGYCYKVMPFRLKNASTTYQRVMQRIFDGMLHKNMECYIDDLVVKSKKREDHLHNLRKVFERLRRYQLKMNPSKCAFGVTSGEFLGFIVRQRGIEIEQANIDAILRMPKLRNIHELKSWQGKLAYLRRFISNLAGHCQTFSQLMNKGVPFQWMKLVTKHLKIVKWQVLANFLADHPMHAEWELSDDLPDEDALMIEVTLSRKIYFDGASHKEGAVIYDGGLTPDGGQLISFITKANLIYQPPEPLHPTVVSWLFNAWGLDVVGPMIKSSDGHLYILNATDYFSKWVKVVPLKEVKKENIIDSICTQIIYCFGEPSLLKKVVSKSKCDWHERIGEALWAYNTTVRKPTQATPYALVYRVETVLPLEQKISSLRIAIQERLTEEENAQT</sequence>
<gene>
    <name evidence="2" type="ORF">Sradi_5095600</name>
</gene>
<dbReference type="FunFam" id="3.30.70.270:FF:000003">
    <property type="entry name" value="Transposon Ty3-G Gag-Pol polyprotein"/>
    <property type="match status" value="1"/>
</dbReference>
<dbReference type="Gene3D" id="3.30.70.270">
    <property type="match status" value="2"/>
</dbReference>
<name>A0AAW2M2N8_SESRA</name>
<dbReference type="InterPro" id="IPR050951">
    <property type="entry name" value="Retrovirus_Pol_polyprotein"/>
</dbReference>
<dbReference type="SUPFAM" id="SSF56672">
    <property type="entry name" value="DNA/RNA polymerases"/>
    <property type="match status" value="1"/>
</dbReference>
<dbReference type="Pfam" id="PF00078">
    <property type="entry name" value="RVT_1"/>
    <property type="match status" value="1"/>
</dbReference>
<protein>
    <recommendedName>
        <fullName evidence="1">Reverse transcriptase domain-containing protein</fullName>
    </recommendedName>
</protein>
<dbReference type="CDD" id="cd01647">
    <property type="entry name" value="RT_LTR"/>
    <property type="match status" value="1"/>
</dbReference>
<accession>A0AAW2M2N8</accession>
<dbReference type="InterPro" id="IPR012337">
    <property type="entry name" value="RNaseH-like_sf"/>
</dbReference>
<dbReference type="GO" id="GO:0003676">
    <property type="term" value="F:nucleic acid binding"/>
    <property type="evidence" value="ECO:0007669"/>
    <property type="project" value="InterPro"/>
</dbReference>
<dbReference type="PANTHER" id="PTHR37984">
    <property type="entry name" value="PROTEIN CBG26694"/>
    <property type="match status" value="1"/>
</dbReference>
<evidence type="ECO:0000259" key="1">
    <source>
        <dbReference type="Pfam" id="PF00078"/>
    </source>
</evidence>
<dbReference type="SUPFAM" id="SSF53098">
    <property type="entry name" value="Ribonuclease H-like"/>
    <property type="match status" value="1"/>
</dbReference>
<evidence type="ECO:0000313" key="2">
    <source>
        <dbReference type="EMBL" id="KAL0325263.1"/>
    </source>
</evidence>
<dbReference type="AlphaFoldDB" id="A0AAW2M2N8"/>
<proteinExistence type="predicted"/>
<organism evidence="2">
    <name type="scientific">Sesamum radiatum</name>
    <name type="common">Black benniseed</name>
    <dbReference type="NCBI Taxonomy" id="300843"/>
    <lineage>
        <taxon>Eukaryota</taxon>
        <taxon>Viridiplantae</taxon>
        <taxon>Streptophyta</taxon>
        <taxon>Embryophyta</taxon>
        <taxon>Tracheophyta</taxon>
        <taxon>Spermatophyta</taxon>
        <taxon>Magnoliopsida</taxon>
        <taxon>eudicotyledons</taxon>
        <taxon>Gunneridae</taxon>
        <taxon>Pentapetalae</taxon>
        <taxon>asterids</taxon>
        <taxon>lamiids</taxon>
        <taxon>Lamiales</taxon>
        <taxon>Pedaliaceae</taxon>
        <taxon>Sesamum</taxon>
    </lineage>
</organism>
<feature type="domain" description="Reverse transcriptase" evidence="1">
    <location>
        <begin position="2"/>
        <end position="114"/>
    </location>
</feature>
<dbReference type="EMBL" id="JACGWJ010000023">
    <property type="protein sequence ID" value="KAL0325263.1"/>
    <property type="molecule type" value="Genomic_DNA"/>
</dbReference>
<dbReference type="InterPro" id="IPR043128">
    <property type="entry name" value="Rev_trsase/Diguanyl_cyclase"/>
</dbReference>
<dbReference type="InterPro" id="IPR043502">
    <property type="entry name" value="DNA/RNA_pol_sf"/>
</dbReference>
<reference evidence="2" key="2">
    <citation type="journal article" date="2024" name="Plant">
        <title>Genomic evolution and insights into agronomic trait innovations of Sesamum species.</title>
        <authorList>
            <person name="Miao H."/>
            <person name="Wang L."/>
            <person name="Qu L."/>
            <person name="Liu H."/>
            <person name="Sun Y."/>
            <person name="Le M."/>
            <person name="Wang Q."/>
            <person name="Wei S."/>
            <person name="Zheng Y."/>
            <person name="Lin W."/>
            <person name="Duan Y."/>
            <person name="Cao H."/>
            <person name="Xiong S."/>
            <person name="Wang X."/>
            <person name="Wei L."/>
            <person name="Li C."/>
            <person name="Ma Q."/>
            <person name="Ju M."/>
            <person name="Zhao R."/>
            <person name="Li G."/>
            <person name="Mu C."/>
            <person name="Tian Q."/>
            <person name="Mei H."/>
            <person name="Zhang T."/>
            <person name="Gao T."/>
            <person name="Zhang H."/>
        </authorList>
    </citation>
    <scope>NUCLEOTIDE SEQUENCE</scope>
    <source>
        <strain evidence="2">G02</strain>
    </source>
</reference>
<dbReference type="Gene3D" id="3.30.420.10">
    <property type="entry name" value="Ribonuclease H-like superfamily/Ribonuclease H"/>
    <property type="match status" value="2"/>
</dbReference>
<dbReference type="PANTHER" id="PTHR37984:SF5">
    <property type="entry name" value="PROTEIN NYNRIN-LIKE"/>
    <property type="match status" value="1"/>
</dbReference>
<comment type="caution">
    <text evidence="2">The sequence shown here is derived from an EMBL/GenBank/DDBJ whole genome shotgun (WGS) entry which is preliminary data.</text>
</comment>
<dbReference type="InterPro" id="IPR036397">
    <property type="entry name" value="RNaseH_sf"/>
</dbReference>
<reference evidence="2" key="1">
    <citation type="submission" date="2020-06" db="EMBL/GenBank/DDBJ databases">
        <authorList>
            <person name="Li T."/>
            <person name="Hu X."/>
            <person name="Zhang T."/>
            <person name="Song X."/>
            <person name="Zhang H."/>
            <person name="Dai N."/>
            <person name="Sheng W."/>
            <person name="Hou X."/>
            <person name="Wei L."/>
        </authorList>
    </citation>
    <scope>NUCLEOTIDE SEQUENCE</scope>
    <source>
        <strain evidence="2">G02</strain>
        <tissue evidence="2">Leaf</tissue>
    </source>
</reference>